<accession>A0ACD4RGG6</accession>
<organism evidence="1 2">
    <name type="scientific">Metabacillus hrfriensis</name>
    <dbReference type="NCBI Taxonomy" id="3048891"/>
    <lineage>
        <taxon>Bacteria</taxon>
        <taxon>Bacillati</taxon>
        <taxon>Bacillota</taxon>
        <taxon>Bacilli</taxon>
        <taxon>Bacillales</taxon>
        <taxon>Bacillaceae</taxon>
        <taxon>Metabacillus</taxon>
    </lineage>
</organism>
<name>A0ACD4RGG6_9BACI</name>
<dbReference type="EMBL" id="CP126116">
    <property type="protein sequence ID" value="WHZ59408.1"/>
    <property type="molecule type" value="Genomic_DNA"/>
</dbReference>
<keyword evidence="2" id="KW-1185">Reference proteome</keyword>
<protein>
    <submittedName>
        <fullName evidence="1">Uncharacterized protein</fullName>
    </submittedName>
</protein>
<reference evidence="2" key="1">
    <citation type="journal article" date="2025" name="Aquaculture">
        <title>Assessment of the bioflocculant production and safety properties of Metabacillus hrfriensis sp. nov. based on phenotypic and whole-genome sequencing analysis.</title>
        <authorList>
            <person name="Zhang R."/>
            <person name="Zhao Z."/>
            <person name="Luo L."/>
            <person name="Wang S."/>
            <person name="Guo K."/>
            <person name="Xu W."/>
        </authorList>
    </citation>
    <scope>NUCLEOTIDE SEQUENCE [LARGE SCALE GENOMIC DNA]</scope>
    <source>
        <strain evidence="2">CT-WN-B3</strain>
    </source>
</reference>
<gene>
    <name evidence="1" type="ORF">QLQ22_08820</name>
</gene>
<sequence>MKHIRPAAFRRNQHNQDIYFLNTLEPKHEQLFFARLSIPDKKLLFICAYETNQDRFGDVTSLFTEEYINELNQFLAGYSSYPLSSQSG</sequence>
<evidence type="ECO:0000313" key="2">
    <source>
        <dbReference type="Proteomes" id="UP001226091"/>
    </source>
</evidence>
<evidence type="ECO:0000313" key="1">
    <source>
        <dbReference type="EMBL" id="WHZ59408.1"/>
    </source>
</evidence>
<proteinExistence type="predicted"/>
<dbReference type="Proteomes" id="UP001226091">
    <property type="component" value="Chromosome"/>
</dbReference>